<dbReference type="NCBIfam" id="TIGR01891">
    <property type="entry name" value="amidohydrolases"/>
    <property type="match status" value="1"/>
</dbReference>
<evidence type="ECO:0000313" key="5">
    <source>
        <dbReference type="Proteomes" id="UP000029844"/>
    </source>
</evidence>
<dbReference type="PIRSF" id="PIRSF005962">
    <property type="entry name" value="Pept_M20D_amidohydro"/>
    <property type="match status" value="1"/>
</dbReference>
<dbReference type="eggNOG" id="COG1473">
    <property type="taxonomic scope" value="Bacteria"/>
</dbReference>
<dbReference type="Pfam" id="PF07687">
    <property type="entry name" value="M20_dimer"/>
    <property type="match status" value="1"/>
</dbReference>
<dbReference type="OrthoDB" id="9776731at2"/>
<keyword evidence="2" id="KW-0464">Manganese</keyword>
<dbReference type="GO" id="GO:0050118">
    <property type="term" value="F:N-acetyldiaminopimelate deacetylase activity"/>
    <property type="evidence" value="ECO:0007669"/>
    <property type="project" value="UniProtKB-ARBA"/>
</dbReference>
<dbReference type="Gene3D" id="3.40.630.10">
    <property type="entry name" value="Zn peptidases"/>
    <property type="match status" value="1"/>
</dbReference>
<dbReference type="SUPFAM" id="SSF55031">
    <property type="entry name" value="Bacterial exopeptidase dimerisation domain"/>
    <property type="match status" value="1"/>
</dbReference>
<dbReference type="Proteomes" id="UP000029844">
    <property type="component" value="Unassembled WGS sequence"/>
</dbReference>
<dbReference type="STRING" id="1552123.EP57_07385"/>
<feature type="binding site" evidence="2">
    <location>
        <position position="103"/>
    </location>
    <ligand>
        <name>Mn(2+)</name>
        <dbReference type="ChEBI" id="CHEBI:29035"/>
        <label>2</label>
    </ligand>
</feature>
<evidence type="ECO:0000256" key="1">
    <source>
        <dbReference type="ARBA" id="ARBA00022801"/>
    </source>
</evidence>
<keyword evidence="1" id="KW-0378">Hydrolase</keyword>
<dbReference type="InterPro" id="IPR002933">
    <property type="entry name" value="Peptidase_M20"/>
</dbReference>
<feature type="binding site" evidence="2">
    <location>
        <position position="362"/>
    </location>
    <ligand>
        <name>Mn(2+)</name>
        <dbReference type="ChEBI" id="CHEBI:29035"/>
        <label>2</label>
    </ligand>
</feature>
<comment type="caution">
    <text evidence="4">The sequence shown here is derived from an EMBL/GenBank/DDBJ whole genome shotgun (WGS) entry which is preliminary data.</text>
</comment>
<dbReference type="PANTHER" id="PTHR11014">
    <property type="entry name" value="PEPTIDASE M20 FAMILY MEMBER"/>
    <property type="match status" value="1"/>
</dbReference>
<evidence type="ECO:0000256" key="2">
    <source>
        <dbReference type="PIRSR" id="PIRSR005962-1"/>
    </source>
</evidence>
<dbReference type="AlphaFoldDB" id="A0A099WAA8"/>
<evidence type="ECO:0000313" key="4">
    <source>
        <dbReference type="EMBL" id="KGL41656.1"/>
    </source>
</evidence>
<dbReference type="SUPFAM" id="SSF53187">
    <property type="entry name" value="Zn-dependent exopeptidases"/>
    <property type="match status" value="1"/>
</dbReference>
<dbReference type="RefSeq" id="WP_036085496.1">
    <property type="nucleotide sequence ID" value="NZ_CBCSHQ010000005.1"/>
</dbReference>
<dbReference type="InterPro" id="IPR011650">
    <property type="entry name" value="Peptidase_M20_dimer"/>
</dbReference>
<feature type="binding site" evidence="2">
    <location>
        <position position="105"/>
    </location>
    <ligand>
        <name>Mn(2+)</name>
        <dbReference type="ChEBI" id="CHEBI:29035"/>
        <label>2</label>
    </ligand>
</feature>
<feature type="binding site" evidence="2">
    <location>
        <position position="163"/>
    </location>
    <ligand>
        <name>Mn(2+)</name>
        <dbReference type="ChEBI" id="CHEBI:29035"/>
        <label>2</label>
    </ligand>
</feature>
<keyword evidence="5" id="KW-1185">Reference proteome</keyword>
<dbReference type="InterPro" id="IPR036264">
    <property type="entry name" value="Bact_exopeptidase_dim_dom"/>
</dbReference>
<dbReference type="PANTHER" id="PTHR11014:SF63">
    <property type="entry name" value="METALLOPEPTIDASE, PUTATIVE (AFU_ORTHOLOGUE AFUA_6G09600)-RELATED"/>
    <property type="match status" value="1"/>
</dbReference>
<name>A0A099WAA8_9LIST</name>
<dbReference type="FunFam" id="3.30.70.360:FF:000001">
    <property type="entry name" value="N-acetyldiaminopimelate deacetylase"/>
    <property type="match status" value="1"/>
</dbReference>
<dbReference type="InterPro" id="IPR017439">
    <property type="entry name" value="Amidohydrolase"/>
</dbReference>
<gene>
    <name evidence="4" type="ORF">EP57_07385</name>
</gene>
<dbReference type="GeneID" id="58717198"/>
<proteinExistence type="predicted"/>
<accession>A0A099WAA8</accession>
<protein>
    <submittedName>
        <fullName evidence="4">Peptidase M20</fullName>
    </submittedName>
</protein>
<organism evidence="4 5">
    <name type="scientific">Listeria booriae</name>
    <dbReference type="NCBI Taxonomy" id="1552123"/>
    <lineage>
        <taxon>Bacteria</taxon>
        <taxon>Bacillati</taxon>
        <taxon>Bacillota</taxon>
        <taxon>Bacilli</taxon>
        <taxon>Bacillales</taxon>
        <taxon>Listeriaceae</taxon>
        <taxon>Listeria</taxon>
    </lineage>
</organism>
<dbReference type="Pfam" id="PF01546">
    <property type="entry name" value="Peptidase_M20"/>
    <property type="match status" value="1"/>
</dbReference>
<dbReference type="GO" id="GO:0046872">
    <property type="term" value="F:metal ion binding"/>
    <property type="evidence" value="ECO:0007669"/>
    <property type="project" value="UniProtKB-KW"/>
</dbReference>
<sequence>MNEKLKREVKRNEERMIAFRRDLHRYPELSWQEIRTTNRVVEELGRIGLECRRMEPTGVVAELVGGKPGKTVALRADMDALPVMELSETLAYKSENDGKMHACGHDAHTAMLLNAAEALVSVKDELRGTVRFIFQPAEEITEGAEAMIEQGVMTDVDNVFGIHIWSQMPMNTISCNVGPVFASADVVEVHFTGRGGHGAMPHACVDASVVASAFVMGAQAIVSRETDPLEPAVFTVGRMDVGTRYNVIAEHAILEGTIRAFNPQVREKLEQAIRRYAEHVAATYGATADVTYRYGTHAVINEADSAMLAQRVVTDSFGRDVLFSDRPTTAGEDFSYYLQDTPGCFALVGSGNAEKDTEWAHHHGRFNVDEDAMVLGAELYAQYAFAYLTENPF</sequence>
<dbReference type="EMBL" id="JNFA01000019">
    <property type="protein sequence ID" value="KGL41656.1"/>
    <property type="molecule type" value="Genomic_DNA"/>
</dbReference>
<feature type="domain" description="Peptidase M20 dimerisation" evidence="3">
    <location>
        <begin position="187"/>
        <end position="282"/>
    </location>
</feature>
<feature type="binding site" evidence="2">
    <location>
        <position position="139"/>
    </location>
    <ligand>
        <name>Mn(2+)</name>
        <dbReference type="ChEBI" id="CHEBI:29035"/>
        <label>2</label>
    </ligand>
</feature>
<dbReference type="Gene3D" id="3.30.70.360">
    <property type="match status" value="1"/>
</dbReference>
<comment type="cofactor">
    <cofactor evidence="2">
        <name>Mn(2+)</name>
        <dbReference type="ChEBI" id="CHEBI:29035"/>
    </cofactor>
    <text evidence="2">The Mn(2+) ion enhances activity.</text>
</comment>
<evidence type="ECO:0000259" key="3">
    <source>
        <dbReference type="Pfam" id="PF07687"/>
    </source>
</evidence>
<reference evidence="4 5" key="1">
    <citation type="submission" date="2014-05" db="EMBL/GenBank/DDBJ databases">
        <title>Novel Listeriaceae from food processing environments.</title>
        <authorList>
            <person name="den Bakker H.C."/>
        </authorList>
    </citation>
    <scope>NUCLEOTIDE SEQUENCE [LARGE SCALE GENOMIC DNA]</scope>
    <source>
        <strain evidence="4 5">FSL A5-0281</strain>
    </source>
</reference>
<keyword evidence="2" id="KW-0479">Metal-binding</keyword>
<dbReference type="GO" id="GO:0019877">
    <property type="term" value="P:diaminopimelate biosynthetic process"/>
    <property type="evidence" value="ECO:0007669"/>
    <property type="project" value="UniProtKB-ARBA"/>
</dbReference>